<dbReference type="AlphaFoldDB" id="A0A7R9JYV8"/>
<sequence>MSMLCYFVLLDLDEVYPHLFRESKKHPQYTQPVSNLELSVISSLVYCKSNTLNHAATEAGYTRIELKTGLERKRSKNISCELSCTTS</sequence>
<accession>A0A7R9JYV8</accession>
<dbReference type="EMBL" id="OE841194">
    <property type="protein sequence ID" value="CAD7594677.1"/>
    <property type="molecule type" value="Genomic_DNA"/>
</dbReference>
<name>A0A7R9JYV8_TIMGE</name>
<organism evidence="1">
    <name type="scientific">Timema genevievae</name>
    <name type="common">Walking stick</name>
    <dbReference type="NCBI Taxonomy" id="629358"/>
    <lineage>
        <taxon>Eukaryota</taxon>
        <taxon>Metazoa</taxon>
        <taxon>Ecdysozoa</taxon>
        <taxon>Arthropoda</taxon>
        <taxon>Hexapoda</taxon>
        <taxon>Insecta</taxon>
        <taxon>Pterygota</taxon>
        <taxon>Neoptera</taxon>
        <taxon>Polyneoptera</taxon>
        <taxon>Phasmatodea</taxon>
        <taxon>Timematodea</taxon>
        <taxon>Timematoidea</taxon>
        <taxon>Timematidae</taxon>
        <taxon>Timema</taxon>
    </lineage>
</organism>
<gene>
    <name evidence="1" type="ORF">TGEB3V08_LOCUS5754</name>
</gene>
<proteinExistence type="predicted"/>
<evidence type="ECO:0000313" key="1">
    <source>
        <dbReference type="EMBL" id="CAD7594677.1"/>
    </source>
</evidence>
<reference evidence="1" key="1">
    <citation type="submission" date="2020-11" db="EMBL/GenBank/DDBJ databases">
        <authorList>
            <person name="Tran Van P."/>
        </authorList>
    </citation>
    <scope>NUCLEOTIDE SEQUENCE</scope>
</reference>
<protein>
    <submittedName>
        <fullName evidence="1">Uncharacterized protein</fullName>
    </submittedName>
</protein>